<dbReference type="SUPFAM" id="SSF81837">
    <property type="entry name" value="BEACH domain"/>
    <property type="match status" value="1"/>
</dbReference>
<evidence type="ECO:0000259" key="5">
    <source>
        <dbReference type="PROSITE" id="PS51783"/>
    </source>
</evidence>
<dbReference type="EMBL" id="JAHLUH010000008">
    <property type="protein sequence ID" value="KAG7726795.1"/>
    <property type="molecule type" value="Genomic_DNA"/>
</dbReference>
<dbReference type="InterPro" id="IPR015943">
    <property type="entry name" value="WD40/YVTN_repeat-like_dom_sf"/>
</dbReference>
<dbReference type="InterPro" id="IPR011993">
    <property type="entry name" value="PH-like_dom_sf"/>
</dbReference>
<dbReference type="InterPro" id="IPR036372">
    <property type="entry name" value="BEACH_dom_sf"/>
</dbReference>
<dbReference type="InterPro" id="IPR000409">
    <property type="entry name" value="BEACH_dom"/>
</dbReference>
<dbReference type="Gene3D" id="2.130.10.10">
    <property type="entry name" value="YVTN repeat-like/Quinoprotein amine dehydrogenase"/>
    <property type="match status" value="1"/>
</dbReference>
<dbReference type="PROSITE" id="PS50294">
    <property type="entry name" value="WD_REPEATS_REGION"/>
    <property type="match status" value="1"/>
</dbReference>
<evidence type="ECO:0000256" key="3">
    <source>
        <dbReference type="PROSITE-ProRule" id="PRU00221"/>
    </source>
</evidence>
<keyword evidence="1 3" id="KW-0853">WD repeat</keyword>
<dbReference type="InterPro" id="IPR023362">
    <property type="entry name" value="PH-BEACH_dom"/>
</dbReference>
<dbReference type="SUPFAM" id="SSF50978">
    <property type="entry name" value="WD40 repeat-like"/>
    <property type="match status" value="1"/>
</dbReference>
<dbReference type="InterPro" id="IPR001680">
    <property type="entry name" value="WD40_rpt"/>
</dbReference>
<evidence type="ECO:0000256" key="1">
    <source>
        <dbReference type="ARBA" id="ARBA00022574"/>
    </source>
</evidence>
<dbReference type="PANTHER" id="PTHR13743:SF146">
    <property type="entry name" value="WD REPEAT AND FYVE DOMAIN-CONTAINING PROTEIN 3"/>
    <property type="match status" value="1"/>
</dbReference>
<feature type="repeat" description="WD" evidence="3">
    <location>
        <begin position="1775"/>
        <end position="1816"/>
    </location>
</feature>
<dbReference type="FunFam" id="1.10.1540.10:FF:000002">
    <property type="entry name" value="WD repeat and FYVE domain containing 3"/>
    <property type="match status" value="1"/>
</dbReference>
<dbReference type="InterPro" id="IPR013320">
    <property type="entry name" value="ConA-like_dom_sf"/>
</dbReference>
<keyword evidence="2" id="KW-0677">Repeat</keyword>
<dbReference type="Gene3D" id="2.30.29.30">
    <property type="entry name" value="Pleckstrin-homology domain (PH domain)/Phosphotyrosine-binding domain (PTB)"/>
    <property type="match status" value="1"/>
</dbReference>
<name>A0AAN6D684_9ASCO</name>
<dbReference type="Pfam" id="PF02138">
    <property type="entry name" value="Beach"/>
    <property type="match status" value="1"/>
</dbReference>
<dbReference type="CDD" id="cd06071">
    <property type="entry name" value="Beach"/>
    <property type="match status" value="1"/>
</dbReference>
<evidence type="ECO:0000256" key="2">
    <source>
        <dbReference type="ARBA" id="ARBA00022737"/>
    </source>
</evidence>
<reference evidence="6" key="1">
    <citation type="journal article" date="2021" name="G3 (Bethesda)">
        <title>Genomic diversity, chromosomal rearrangements, and interspecies hybridization in the ogataea polymorpha species complex.</title>
        <authorList>
            <person name="Hanson S.J."/>
            <person name="Cinneide E.O."/>
            <person name="Salzberg L.I."/>
            <person name="Wolfe K.H."/>
            <person name="McGowan J."/>
            <person name="Fitzpatrick D.A."/>
            <person name="Matlin K."/>
        </authorList>
    </citation>
    <scope>NUCLEOTIDE SEQUENCE</scope>
    <source>
        <strain evidence="6">83-405-1</strain>
    </source>
</reference>
<dbReference type="PROSITE" id="PS50197">
    <property type="entry name" value="BEACH"/>
    <property type="match status" value="1"/>
</dbReference>
<dbReference type="InterPro" id="IPR036322">
    <property type="entry name" value="WD40_repeat_dom_sf"/>
</dbReference>
<feature type="domain" description="BEACH-type PH" evidence="5">
    <location>
        <begin position="1180"/>
        <end position="1308"/>
    </location>
</feature>
<feature type="domain" description="BEACH" evidence="4">
    <location>
        <begin position="1343"/>
        <end position="1636"/>
    </location>
</feature>
<dbReference type="InterPro" id="IPR050865">
    <property type="entry name" value="BEACH_Domain"/>
</dbReference>
<dbReference type="SUPFAM" id="SSF50729">
    <property type="entry name" value="PH domain-like"/>
    <property type="match status" value="1"/>
</dbReference>
<dbReference type="SUPFAM" id="SSF49899">
    <property type="entry name" value="Concanavalin A-like lectins/glucanases"/>
    <property type="match status" value="1"/>
</dbReference>
<evidence type="ECO:0008006" key="8">
    <source>
        <dbReference type="Google" id="ProtNLM"/>
    </source>
</evidence>
<dbReference type="Proteomes" id="UP000738402">
    <property type="component" value="Unassembled WGS sequence"/>
</dbReference>
<dbReference type="Pfam" id="PF14844">
    <property type="entry name" value="PH_BEACH"/>
    <property type="match status" value="1"/>
</dbReference>
<dbReference type="PROSITE" id="PS51783">
    <property type="entry name" value="PH_BEACH"/>
    <property type="match status" value="1"/>
</dbReference>
<evidence type="ECO:0000259" key="4">
    <source>
        <dbReference type="PROSITE" id="PS50197"/>
    </source>
</evidence>
<gene>
    <name evidence="6" type="ORF">KL933_003078</name>
</gene>
<dbReference type="PROSITE" id="PS50082">
    <property type="entry name" value="WD_REPEATS_2"/>
    <property type="match status" value="1"/>
</dbReference>
<comment type="caution">
    <text evidence="6">The sequence shown here is derived from an EMBL/GenBank/DDBJ whole genome shotgun (WGS) entry which is preliminary data.</text>
</comment>
<dbReference type="Gene3D" id="1.10.1540.10">
    <property type="entry name" value="BEACH domain"/>
    <property type="match status" value="1"/>
</dbReference>
<protein>
    <recommendedName>
        <fullName evidence="8">Beach-domain-containing protein</fullName>
    </recommendedName>
</protein>
<evidence type="ECO:0000313" key="6">
    <source>
        <dbReference type="EMBL" id="KAG7726795.1"/>
    </source>
</evidence>
<dbReference type="SMART" id="SM00320">
    <property type="entry name" value="WD40"/>
    <property type="match status" value="1"/>
</dbReference>
<dbReference type="PANTHER" id="PTHR13743">
    <property type="entry name" value="BEIGE/BEACH-RELATED"/>
    <property type="match status" value="1"/>
</dbReference>
<organism evidence="6 7">
    <name type="scientific">Ogataea haglerorum</name>
    <dbReference type="NCBI Taxonomy" id="1937702"/>
    <lineage>
        <taxon>Eukaryota</taxon>
        <taxon>Fungi</taxon>
        <taxon>Dikarya</taxon>
        <taxon>Ascomycota</taxon>
        <taxon>Saccharomycotina</taxon>
        <taxon>Pichiomycetes</taxon>
        <taxon>Pichiales</taxon>
        <taxon>Pichiaceae</taxon>
        <taxon>Ogataea</taxon>
    </lineage>
</organism>
<proteinExistence type="predicted"/>
<sequence length="1958" mass="223970">MIDLLSSCIEGDFEFSGLVGSEESVLVECLDSLRSIPLLKRERASILKDVVVKALSHRNNPESDLALSLLHHLSQISPINKIRLHSEALCQSLMDYCAKQTRDKRDLLVLDFFESISELGLSFQQAADLYRNSIQNPGSAISFQRLFTKHLDSHRSYLFLPTSQHSVSVDASIINCTIQFWFQYTPTHEQPSSSSLFILNGKDTLLTYSFEKQKFLVSTSTDSVTFEAFVFEPLRKYHVVFVHKEEKRRSYIDLYVNGDFVQSINLAYKKSGRATSFDIQGLHGMHFELINLLFLSERVSYGWILLSYHLGPLFAGTYQGNHLERCLSEKSKLVMDLKLQENMDGRTSKDISISSSSILVDINANSSAEISSTIHWKPNLLLNSLYSIGGMAVCLRLLETSKTSNSLVECLDFLFALLSKDPVSKQEFEMNSGYNIVATILKTKKPFLDLTVLDAILRFVGYNDTSPIDSTLANALAYRILIVDFEIWKPGSIDHVGDASVRDTFKFLLFQFSVFAHDSRYNSYNIQQLADMKIIKRFVQAMKYGLFEEGVLPLLHDTISTLVRNNPSTESIKALSLYVVYSLRVRDLGGLQKKCGLTVLRAIQSVVEDPTLMSNLHGYKIIMKSISTKWILLLLDNDNSDVVKTSLRLLKRVLLFNTKLYKSFADESELLLLFKLLKKWDNNFEVINLIMTLAFGKQSLSEKSQVVMPEFLVLVNALLSESELDSETISSYVRKIQHLLESNMSFNMVASNHIQWLQTFLRLVYEIRNTHDSSIIAPYKDFVGELFKAKIERNARKTESLAVDALHQKFPAIFTSIILPEILTHLNELEPSCRTRFISKLLSRIMELAKHHLIEEADYYSVLERLSPILNFDEDSKLKTTKRHFCDFFTELLVKATVKEKESRGTASNETKICCSVLMANQRLFSKYAGDENLSVIVASLFQCMTLPDESLSSLALNCLRIQLMNDIDVRSVIACLSSNSSQRAKIRDYFKKFLSLNDEEIRGIWDNDFSLRKVIDEKYESYLLHVRKQQGKLVTRKVIDEMAPSRLSDSNEKIEKLYSKDIILLSKTIEQAETKKFNRHIQDDMDDLNYFIAVFNDIKSQLPVENYKFAAVLDSTEGPDRMRKRMIKQLCLTEDDIPTEESPGLEYNELAEEYELLSEQIDVDLVQEDKNRKILRSLYVGDKIVEMLNVTQILGLETLESIFILGQFHIYMIGNYFMTSDKKVVDLRDAPPNERDSYVQLITGSNSKAPSSQHQTKTWELAKFASISKRTFLLRDVALELFFIDGSNFLITCASKETRDGIFNVLSAKVSARYPDTILEDALTLASSSSLTIGAKLVSAITSVASSTTLSSLTRKWQKGEISNFYYLIIVNTLAGRTFNDLTQYPIFPFVIADYENEELDLTNPATFRDLGKPMGAQTEKRAAQFRERYDASADMSPDSPPFHYGTHYSSAMIVTTYLIRLKPFVQSYLLLQGGKFDHADRTFHSMVKTWYSASRDHTTDVRELIPEFYYLPDFLLNSNNFEFGHLQDGTKVGDVRLPPWAKNDPVIFVEKMKQALESDYVSAHLHEWIDLVFGFKQRGKHAVDSLNVFHHLSYQGSADLDKIQDERERNVIVNIIHNFGQTPIQVFHKPHPRKQVHTKVKFDPTKLFELPLSIIDAPFNIDTIEFDFVKMEWRARDRFTRGSQHLKLQLVGRNSVLMNHVVFENVRTSMISALEILNLDEFVAGFEDGTLQIYRLTSNKLTSLRNAQKMNVRESAETSWVRGSEEVIQLGVLRGHRSRVLQVRVNTFYSVLLSYSEDGTVKLWDLLQRKHMRDITENGKLIEISNQHALIAVVDRKNILRLETINGLLLLEQPLHEECLSITFGEANLNHSPSIEHHQWNHHSILALGFRGKIKLVELMLDQDWRINILREFSMFGDLEITSLKLKLNLELNGEGRVIGRGELAAASQNKLMIWC</sequence>
<dbReference type="SMART" id="SM01026">
    <property type="entry name" value="Beach"/>
    <property type="match status" value="1"/>
</dbReference>
<evidence type="ECO:0000313" key="7">
    <source>
        <dbReference type="Proteomes" id="UP000738402"/>
    </source>
</evidence>
<accession>A0AAN6D684</accession>